<keyword evidence="1" id="KW-1133">Transmembrane helix</keyword>
<proteinExistence type="predicted"/>
<gene>
    <name evidence="2" type="ORF">ACFPPB_14815</name>
</gene>
<dbReference type="EMBL" id="JBHSNG010000017">
    <property type="protein sequence ID" value="MFC5582390.1"/>
    <property type="molecule type" value="Genomic_DNA"/>
</dbReference>
<keyword evidence="1" id="KW-0472">Membrane</keyword>
<evidence type="ECO:0008006" key="4">
    <source>
        <dbReference type="Google" id="ProtNLM"/>
    </source>
</evidence>
<feature type="transmembrane region" description="Helical" evidence="1">
    <location>
        <begin position="29"/>
        <end position="50"/>
    </location>
</feature>
<keyword evidence="3" id="KW-1185">Reference proteome</keyword>
<evidence type="ECO:0000256" key="1">
    <source>
        <dbReference type="SAM" id="Phobius"/>
    </source>
</evidence>
<feature type="transmembrane region" description="Helical" evidence="1">
    <location>
        <begin position="97"/>
        <end position="115"/>
    </location>
</feature>
<feature type="transmembrane region" description="Helical" evidence="1">
    <location>
        <begin position="56"/>
        <end position="76"/>
    </location>
</feature>
<name>A0ABW0T077_9GAMM</name>
<dbReference type="Proteomes" id="UP001596111">
    <property type="component" value="Unassembled WGS sequence"/>
</dbReference>
<organism evidence="2 3">
    <name type="scientific">Rhodanobacter terrae</name>
    <dbReference type="NCBI Taxonomy" id="418647"/>
    <lineage>
        <taxon>Bacteria</taxon>
        <taxon>Pseudomonadati</taxon>
        <taxon>Pseudomonadota</taxon>
        <taxon>Gammaproteobacteria</taxon>
        <taxon>Lysobacterales</taxon>
        <taxon>Rhodanobacteraceae</taxon>
        <taxon>Rhodanobacter</taxon>
    </lineage>
</organism>
<keyword evidence="1" id="KW-0812">Transmembrane</keyword>
<evidence type="ECO:0000313" key="2">
    <source>
        <dbReference type="EMBL" id="MFC5582390.1"/>
    </source>
</evidence>
<reference evidence="3" key="1">
    <citation type="journal article" date="2019" name="Int. J. Syst. Evol. Microbiol.">
        <title>The Global Catalogue of Microorganisms (GCM) 10K type strain sequencing project: providing services to taxonomists for standard genome sequencing and annotation.</title>
        <authorList>
            <consortium name="The Broad Institute Genomics Platform"/>
            <consortium name="The Broad Institute Genome Sequencing Center for Infectious Disease"/>
            <person name="Wu L."/>
            <person name="Ma J."/>
        </authorList>
    </citation>
    <scope>NUCLEOTIDE SEQUENCE [LARGE SCALE GENOMIC DNA]</scope>
    <source>
        <strain evidence="3">CGMCC 1.13587</strain>
    </source>
</reference>
<dbReference type="RefSeq" id="WP_377328424.1">
    <property type="nucleotide sequence ID" value="NZ_JBHSNG010000017.1"/>
</dbReference>
<accession>A0ABW0T077</accession>
<evidence type="ECO:0000313" key="3">
    <source>
        <dbReference type="Proteomes" id="UP001596111"/>
    </source>
</evidence>
<sequence>MNSPQWVNEPPTFKAALREAMHYWEPRRVVYNVVLAAVVAAWLVFTWPHFRNALTMQGLLALLVLAAFANACYCAAYLVDTAMQRSSFRATWLHARWLLWLAGTLFAAALVWYWIADEIYPYVG</sequence>
<protein>
    <recommendedName>
        <fullName evidence="4">Integron gene cassette protein</fullName>
    </recommendedName>
</protein>
<comment type="caution">
    <text evidence="2">The sequence shown here is derived from an EMBL/GenBank/DDBJ whole genome shotgun (WGS) entry which is preliminary data.</text>
</comment>